<gene>
    <name evidence="2" type="ORF">PCON_11591</name>
</gene>
<dbReference type="EMBL" id="HF935666">
    <property type="protein sequence ID" value="CCX11997.1"/>
    <property type="molecule type" value="Genomic_DNA"/>
</dbReference>
<evidence type="ECO:0000313" key="2">
    <source>
        <dbReference type="EMBL" id="CCX11997.1"/>
    </source>
</evidence>
<proteinExistence type="predicted"/>
<name>U4L4K6_PYROM</name>
<protein>
    <submittedName>
        <fullName evidence="2">Uncharacterized protein</fullName>
    </submittedName>
</protein>
<organism evidence="2 3">
    <name type="scientific">Pyronema omphalodes (strain CBS 100304)</name>
    <name type="common">Pyronema confluens</name>
    <dbReference type="NCBI Taxonomy" id="1076935"/>
    <lineage>
        <taxon>Eukaryota</taxon>
        <taxon>Fungi</taxon>
        <taxon>Dikarya</taxon>
        <taxon>Ascomycota</taxon>
        <taxon>Pezizomycotina</taxon>
        <taxon>Pezizomycetes</taxon>
        <taxon>Pezizales</taxon>
        <taxon>Pyronemataceae</taxon>
        <taxon>Pyronema</taxon>
    </lineage>
</organism>
<dbReference type="Proteomes" id="UP000018144">
    <property type="component" value="Unassembled WGS sequence"/>
</dbReference>
<sequence>MTNFNSKVEYEVTKLTIATQNAGNEQGRDDAHDLVRALQSSVATEENSGPGIGYGVSTPCDLHFNSARSAGLATSLICTPTSFFQDTAAPASYASSVGSNSVDQHSDIRERSSEQLLSLDNVGYHYQESITSPEEDERQCEYTLCRYGPRSMEYMDAILRKVQNQDRREISSAWNPTNPGHLFSSANMQSIQRNMFSAPIISPTEYATPCNIRQFQPVNALNANYQALNSPVVSFMATETRPAAESIITTTCSHLSDSNAQSTIITEAGSPSSQRTLHTPPATPRTGNPFSVGPDLTSSLKLPNGQLASTVEPTKRQRFVNQSDEHVALFHASRRFFGRYFSISETDAQSLVDQYCPNDDPKTKEAALRSLDRWRINWQTKQIRDLKDHIMRMAKRFSHPPIHELDENQLVALFTNEFYDVEMMKSTVFSTISSVIDVDIIVRDQGLIGEMYRGWYFEMVKLMIKDMQPVEGEKWTTSHVFNRNVYDRFRGFARDTRFESITVEGLPGFPLPPKPVESARSRKRNAKKMASATIENSAAKKVKADANLDPQMFV</sequence>
<accession>U4L4K6</accession>
<dbReference type="OrthoDB" id="5435231at2759"/>
<reference evidence="2 3" key="1">
    <citation type="journal article" date="2013" name="PLoS Genet.">
        <title>The genome and development-dependent transcriptomes of Pyronema confluens: a window into fungal evolution.</title>
        <authorList>
            <person name="Traeger S."/>
            <person name="Altegoer F."/>
            <person name="Freitag M."/>
            <person name="Gabaldon T."/>
            <person name="Kempken F."/>
            <person name="Kumar A."/>
            <person name="Marcet-Houben M."/>
            <person name="Poggeler S."/>
            <person name="Stajich J.E."/>
            <person name="Nowrousian M."/>
        </authorList>
    </citation>
    <scope>NUCLEOTIDE SEQUENCE [LARGE SCALE GENOMIC DNA]</scope>
    <source>
        <strain evidence="3">CBS 100304</strain>
        <tissue evidence="2">Vegetative mycelium</tissue>
    </source>
</reference>
<keyword evidence="3" id="KW-1185">Reference proteome</keyword>
<dbReference type="AlphaFoldDB" id="U4L4K6"/>
<feature type="compositionally biased region" description="Polar residues" evidence="1">
    <location>
        <begin position="268"/>
        <end position="277"/>
    </location>
</feature>
<evidence type="ECO:0000313" key="3">
    <source>
        <dbReference type="Proteomes" id="UP000018144"/>
    </source>
</evidence>
<evidence type="ECO:0000256" key="1">
    <source>
        <dbReference type="SAM" id="MobiDB-lite"/>
    </source>
</evidence>
<feature type="region of interest" description="Disordered" evidence="1">
    <location>
        <begin position="268"/>
        <end position="297"/>
    </location>
</feature>